<sequence length="363" mass="38423">MAFRSSKAMVLIQVLSLVVASFSELSFGEVAENSSLDNDREDNEIISTKGLGIGRVPKKSPSTPAPAKRPSPPAKSSPPPSPPAKSPPPPPPTPTKSPSPSPPPPTKSPSQSSPPPPTKSPPPPTKSPSPPTQPPINRPPQPSPPATQVPIRRTPPPSPPTSKPPIRSSPPPPTDYDEPPDIEPPVDQEPPPVSHEPPPINEPPIIPFPPTLSPPVKLPPPTIHPTGKPLIVVGRVNCKSCSNRGLPSLFKAFPLHGASVKLVCHNNGRKAHVQTALTDKNGDFSITPISLTRADVHKCRVYLVKSPKSICNVPTNFNNGKSGAQLKPILPPGNHGPGHGLMFDFFGVGPFIFEAPNKFPCRK</sequence>
<evidence type="ECO:0008006" key="6">
    <source>
        <dbReference type="Google" id="ProtNLM"/>
    </source>
</evidence>
<dbReference type="OMA" id="VKLVCHN"/>
<dbReference type="GeneID" id="101253344"/>
<dbReference type="PANTHER" id="PTHR33470">
    <property type="entry name" value="OS01G0164075 PROTEIN"/>
    <property type="match status" value="1"/>
</dbReference>
<dbReference type="InParanoid" id="A0A3Q7F5R2"/>
<dbReference type="EnsemblPlants" id="Solyc02g078050.3.1">
    <property type="protein sequence ID" value="Solyc02g078050.3.1"/>
    <property type="gene ID" value="Solyc02g078050.3"/>
</dbReference>
<evidence type="ECO:0000256" key="2">
    <source>
        <dbReference type="SAM" id="MobiDB-lite"/>
    </source>
</evidence>
<dbReference type="PaxDb" id="4081-Solyc02g078050.2.1"/>
<evidence type="ECO:0000256" key="3">
    <source>
        <dbReference type="SAM" id="SignalP"/>
    </source>
</evidence>
<evidence type="ECO:0000313" key="4">
    <source>
        <dbReference type="EnsemblPlants" id="Solyc02g078050.3.1"/>
    </source>
</evidence>
<feature type="signal peptide" evidence="3">
    <location>
        <begin position="1"/>
        <end position="20"/>
    </location>
</feature>
<gene>
    <name evidence="4" type="primary">LOC101253344</name>
</gene>
<dbReference type="Gramene" id="Solyc02g078050.3.1">
    <property type="protein sequence ID" value="Solyc02g078050.3.1"/>
    <property type="gene ID" value="Solyc02g078050.3"/>
</dbReference>
<dbReference type="OrthoDB" id="665669at2759"/>
<dbReference type="Pfam" id="PF01190">
    <property type="entry name" value="Pollen_Ole_e_1"/>
    <property type="match status" value="1"/>
</dbReference>
<dbReference type="RefSeq" id="XP_004232890.1">
    <property type="nucleotide sequence ID" value="XM_004232842.5"/>
</dbReference>
<feature type="region of interest" description="Disordered" evidence="2">
    <location>
        <begin position="32"/>
        <end position="213"/>
    </location>
</feature>
<dbReference type="AlphaFoldDB" id="A0A3Q7F5R2"/>
<evidence type="ECO:0000313" key="5">
    <source>
        <dbReference type="Proteomes" id="UP000004994"/>
    </source>
</evidence>
<dbReference type="Proteomes" id="UP000004994">
    <property type="component" value="Chromosome 2"/>
</dbReference>
<keyword evidence="1 3" id="KW-0732">Signal</keyword>
<dbReference type="PANTHER" id="PTHR33470:SF17">
    <property type="entry name" value="PISTIL-SPECIFIC EXTENSIN-LIKE PROTEIN"/>
    <property type="match status" value="1"/>
</dbReference>
<reference evidence="4" key="2">
    <citation type="submission" date="2019-01" db="UniProtKB">
        <authorList>
            <consortium name="EnsemblPlants"/>
        </authorList>
    </citation>
    <scope>IDENTIFICATION</scope>
    <source>
        <strain evidence="4">cv. Heinz 1706</strain>
    </source>
</reference>
<name>A0A3Q7F5R2_SOLLC</name>
<feature type="chain" id="PRO_5018694152" description="Pistil-specific extensin-like protein" evidence="3">
    <location>
        <begin position="21"/>
        <end position="363"/>
    </location>
</feature>
<dbReference type="KEGG" id="sly:101253344"/>
<accession>A0A3Q7F5R2</accession>
<protein>
    <recommendedName>
        <fullName evidence="6">Pistil-specific extensin-like protein</fullName>
    </recommendedName>
</protein>
<feature type="compositionally biased region" description="Pro residues" evidence="2">
    <location>
        <begin position="63"/>
        <end position="174"/>
    </location>
</feature>
<dbReference type="PRINTS" id="PR01217">
    <property type="entry name" value="PRICHEXTENSN"/>
</dbReference>
<dbReference type="GO" id="GO:0071944">
    <property type="term" value="C:cell periphery"/>
    <property type="evidence" value="ECO:0000318"/>
    <property type="project" value="GO_Central"/>
</dbReference>
<feature type="compositionally biased region" description="Pro residues" evidence="2">
    <location>
        <begin position="187"/>
        <end position="213"/>
    </location>
</feature>
<organism evidence="4">
    <name type="scientific">Solanum lycopersicum</name>
    <name type="common">Tomato</name>
    <name type="synonym">Lycopersicon esculentum</name>
    <dbReference type="NCBI Taxonomy" id="4081"/>
    <lineage>
        <taxon>Eukaryota</taxon>
        <taxon>Viridiplantae</taxon>
        <taxon>Streptophyta</taxon>
        <taxon>Embryophyta</taxon>
        <taxon>Tracheophyta</taxon>
        <taxon>Spermatophyta</taxon>
        <taxon>Magnoliopsida</taxon>
        <taxon>eudicotyledons</taxon>
        <taxon>Gunneridae</taxon>
        <taxon>Pentapetalae</taxon>
        <taxon>asterids</taxon>
        <taxon>lamiids</taxon>
        <taxon>Solanales</taxon>
        <taxon>Solanaceae</taxon>
        <taxon>Solanoideae</taxon>
        <taxon>Solaneae</taxon>
        <taxon>Solanum</taxon>
        <taxon>Solanum subgen. Lycopersicon</taxon>
    </lineage>
</organism>
<reference evidence="4" key="1">
    <citation type="journal article" date="2012" name="Nature">
        <title>The tomato genome sequence provides insights into fleshy fruit evolution.</title>
        <authorList>
            <consortium name="Tomato Genome Consortium"/>
        </authorList>
    </citation>
    <scope>NUCLEOTIDE SEQUENCE [LARGE SCALE GENOMIC DNA]</scope>
    <source>
        <strain evidence="4">cv. Heinz 1706</strain>
    </source>
</reference>
<keyword evidence="5" id="KW-1185">Reference proteome</keyword>
<evidence type="ECO:0000256" key="1">
    <source>
        <dbReference type="ARBA" id="ARBA00022729"/>
    </source>
</evidence>
<proteinExistence type="predicted"/>
<feature type="compositionally biased region" description="Acidic residues" evidence="2">
    <location>
        <begin position="175"/>
        <end position="186"/>
    </location>
</feature>